<reference evidence="4" key="1">
    <citation type="journal article" date="2014" name="Proc. Natl. Acad. Sci. U.S.A.">
        <title>Extensive sampling of basidiomycete genomes demonstrates inadequacy of the white-rot/brown-rot paradigm for wood decay fungi.</title>
        <authorList>
            <person name="Riley R."/>
            <person name="Salamov A.A."/>
            <person name="Brown D.W."/>
            <person name="Nagy L.G."/>
            <person name="Floudas D."/>
            <person name="Held B.W."/>
            <person name="Levasseur A."/>
            <person name="Lombard V."/>
            <person name="Morin E."/>
            <person name="Otillar R."/>
            <person name="Lindquist E.A."/>
            <person name="Sun H."/>
            <person name="LaButti K.M."/>
            <person name="Schmutz J."/>
            <person name="Jabbour D."/>
            <person name="Luo H."/>
            <person name="Baker S.E."/>
            <person name="Pisabarro A.G."/>
            <person name="Walton J.D."/>
            <person name="Blanchette R.A."/>
            <person name="Henrissat B."/>
            <person name="Martin F."/>
            <person name="Cullen D."/>
            <person name="Hibbett D.S."/>
            <person name="Grigoriev I.V."/>
        </authorList>
    </citation>
    <scope>NUCLEOTIDE SEQUENCE [LARGE SCALE GENOMIC DNA]</scope>
    <source>
        <strain evidence="4">CBS 339.88</strain>
    </source>
</reference>
<sequence length="319" mass="35368">MLPVYISWLVISLQTSSASTFSRLGGASSRFKNILSSNLVPKREIAGSNLVPSTKRLDDSIQLHSSELLDAIERLRRDFIAQNRVPLGNNKAPAQDNDDTADSGISTVLGQMKADVHSQNLRSVAIQEDLDDLKKSMNDDHDSRQGEISKFVVLQELLVAKERVAQLEILAIKTQFSEFQTATKQATDDITARGKELDDALQSVCQLTREIGDLQNKTTFQEASVNAEKAKWETELQAYSARIQELETTNKELESSLTSITADSASIRSEADAARNALQAATGKYQKQVEERTCQIRGLHQGTISRMRALEDSVPSFRR</sequence>
<keyword evidence="4" id="KW-1185">Reference proteome</keyword>
<evidence type="ECO:0008006" key="5">
    <source>
        <dbReference type="Google" id="ProtNLM"/>
    </source>
</evidence>
<keyword evidence="1" id="KW-0175">Coiled coil</keyword>
<evidence type="ECO:0000313" key="3">
    <source>
        <dbReference type="EMBL" id="KDR70149.1"/>
    </source>
</evidence>
<protein>
    <recommendedName>
        <fullName evidence="5">SWI5-dependent HO expression protein 3</fullName>
    </recommendedName>
</protein>
<organism evidence="3 4">
    <name type="scientific">Galerina marginata (strain CBS 339.88)</name>
    <dbReference type="NCBI Taxonomy" id="685588"/>
    <lineage>
        <taxon>Eukaryota</taxon>
        <taxon>Fungi</taxon>
        <taxon>Dikarya</taxon>
        <taxon>Basidiomycota</taxon>
        <taxon>Agaricomycotina</taxon>
        <taxon>Agaricomycetes</taxon>
        <taxon>Agaricomycetidae</taxon>
        <taxon>Agaricales</taxon>
        <taxon>Agaricineae</taxon>
        <taxon>Strophariaceae</taxon>
        <taxon>Galerina</taxon>
    </lineage>
</organism>
<evidence type="ECO:0000313" key="4">
    <source>
        <dbReference type="Proteomes" id="UP000027222"/>
    </source>
</evidence>
<feature type="signal peptide" evidence="2">
    <location>
        <begin position="1"/>
        <end position="18"/>
    </location>
</feature>
<dbReference type="AlphaFoldDB" id="A0A067SR31"/>
<evidence type="ECO:0000256" key="1">
    <source>
        <dbReference type="SAM" id="Coils"/>
    </source>
</evidence>
<dbReference type="EMBL" id="KL142398">
    <property type="protein sequence ID" value="KDR70149.1"/>
    <property type="molecule type" value="Genomic_DNA"/>
</dbReference>
<accession>A0A067SR31</accession>
<evidence type="ECO:0000256" key="2">
    <source>
        <dbReference type="SAM" id="SignalP"/>
    </source>
</evidence>
<dbReference type="Gene3D" id="1.10.287.1490">
    <property type="match status" value="1"/>
</dbReference>
<proteinExistence type="predicted"/>
<keyword evidence="2" id="KW-0732">Signal</keyword>
<dbReference type="Proteomes" id="UP000027222">
    <property type="component" value="Unassembled WGS sequence"/>
</dbReference>
<feature type="coiled-coil region" evidence="1">
    <location>
        <begin position="229"/>
        <end position="291"/>
    </location>
</feature>
<name>A0A067SR31_GALM3</name>
<dbReference type="HOGENOM" id="CLU_871679_0_0_1"/>
<gene>
    <name evidence="3" type="ORF">GALMADRAFT_230145</name>
</gene>
<feature type="chain" id="PRO_5001646045" description="SWI5-dependent HO expression protein 3" evidence="2">
    <location>
        <begin position="19"/>
        <end position="319"/>
    </location>
</feature>